<evidence type="ECO:0000256" key="12">
    <source>
        <dbReference type="PROSITE-ProRule" id="PRU00409"/>
    </source>
</evidence>
<dbReference type="GO" id="GO:0008360">
    <property type="term" value="P:regulation of cell shape"/>
    <property type="evidence" value="ECO:0007669"/>
    <property type="project" value="UniProtKB-KW"/>
</dbReference>
<dbReference type="Gene3D" id="3.30.470.20">
    <property type="entry name" value="ATP-grasp fold, B domain"/>
    <property type="match status" value="1"/>
</dbReference>
<comment type="function">
    <text evidence="3">Cell wall formation.</text>
</comment>
<evidence type="ECO:0000256" key="7">
    <source>
        <dbReference type="ARBA" id="ARBA00022741"/>
    </source>
</evidence>
<comment type="cofactor">
    <cofactor evidence="2">
        <name>Mg(2+)</name>
        <dbReference type="ChEBI" id="CHEBI:18420"/>
    </cofactor>
</comment>
<dbReference type="Proteomes" id="UP000243180">
    <property type="component" value="Chromosome"/>
</dbReference>
<dbReference type="Pfam" id="PF07478">
    <property type="entry name" value="Dala_Dala_lig_C"/>
    <property type="match status" value="1"/>
</dbReference>
<protein>
    <recommendedName>
        <fullName evidence="5">D-alanine--D-alanine ligase</fullName>
        <ecNumber evidence="5">6.3.2.4</ecNumber>
    </recommendedName>
</protein>
<evidence type="ECO:0000256" key="4">
    <source>
        <dbReference type="ARBA" id="ARBA00010871"/>
    </source>
</evidence>
<dbReference type="GO" id="GO:0009252">
    <property type="term" value="P:peptidoglycan biosynthetic process"/>
    <property type="evidence" value="ECO:0007669"/>
    <property type="project" value="UniProtKB-KW"/>
</dbReference>
<proteinExistence type="inferred from homology"/>
<evidence type="ECO:0000256" key="9">
    <source>
        <dbReference type="ARBA" id="ARBA00022960"/>
    </source>
</evidence>
<keyword evidence="15" id="KW-1185">Reference proteome</keyword>
<evidence type="ECO:0000256" key="11">
    <source>
        <dbReference type="ARBA" id="ARBA00047614"/>
    </source>
</evidence>
<evidence type="ECO:0000256" key="3">
    <source>
        <dbReference type="ARBA" id="ARBA00003921"/>
    </source>
</evidence>
<dbReference type="Gene3D" id="3.30.1490.20">
    <property type="entry name" value="ATP-grasp fold, A domain"/>
    <property type="match status" value="1"/>
</dbReference>
<dbReference type="GO" id="GO:0008716">
    <property type="term" value="F:D-alanine-D-alanine ligase activity"/>
    <property type="evidence" value="ECO:0007669"/>
    <property type="project" value="UniProtKB-EC"/>
</dbReference>
<dbReference type="PROSITE" id="PS50975">
    <property type="entry name" value="ATP_GRASP"/>
    <property type="match status" value="1"/>
</dbReference>
<dbReference type="EMBL" id="AP014879">
    <property type="protein sequence ID" value="BAV34193.1"/>
    <property type="molecule type" value="Genomic_DNA"/>
</dbReference>
<dbReference type="InterPro" id="IPR013815">
    <property type="entry name" value="ATP_grasp_subdomain_1"/>
</dbReference>
<dbReference type="InterPro" id="IPR000291">
    <property type="entry name" value="D-Ala_lig_Van_CS"/>
</dbReference>
<evidence type="ECO:0000256" key="1">
    <source>
        <dbReference type="ARBA" id="ARBA00001936"/>
    </source>
</evidence>
<dbReference type="AlphaFoldDB" id="A0A1B4XHB6"/>
<comment type="catalytic activity">
    <reaction evidence="11">
        <text>2 D-alanine + ATP = D-alanyl-D-alanine + ADP + phosphate + H(+)</text>
        <dbReference type="Rhea" id="RHEA:11224"/>
        <dbReference type="ChEBI" id="CHEBI:15378"/>
        <dbReference type="ChEBI" id="CHEBI:30616"/>
        <dbReference type="ChEBI" id="CHEBI:43474"/>
        <dbReference type="ChEBI" id="CHEBI:57416"/>
        <dbReference type="ChEBI" id="CHEBI:57822"/>
        <dbReference type="ChEBI" id="CHEBI:456216"/>
        <dbReference type="EC" id="6.3.2.4"/>
    </reaction>
</comment>
<sequence>MKKLRVMLVVHYTLVPPDDLHDKNDPRMEKFRTEYDVKTALLNIGHEVQVVGVYDDLAPIRKVIEEWKPHIAFNLLEDFAGNSAFDYYVVSYFKMMRIPHTGCNPRGLLLARDKALTKMILTYHRISVPDFDVFPLRKKISKRRKFTWPLIVKSLTEEGSVGIAKASYVENETQLRERVALIHEKLNGDAIAEQFIEGREFYVTVLGNTKLEVLPIRELVFGNAEPGTPHMATYKVKWDDKYRERWGIEYQFARNLPNGTEERISNLCKRVYHLLDMDGYGRIDLRMAADGELYVLEANPNPGIARDEDCTLSAIKSGLSYEDFIQRILHLGLTARSIE</sequence>
<evidence type="ECO:0000256" key="6">
    <source>
        <dbReference type="ARBA" id="ARBA00022598"/>
    </source>
</evidence>
<dbReference type="OrthoDB" id="9800957at2"/>
<keyword evidence="7 12" id="KW-0547">Nucleotide-binding</keyword>
<dbReference type="EC" id="6.3.2.4" evidence="5"/>
<dbReference type="InParanoid" id="A0A1B4XHB6"/>
<evidence type="ECO:0000256" key="8">
    <source>
        <dbReference type="ARBA" id="ARBA00022840"/>
    </source>
</evidence>
<evidence type="ECO:0000256" key="10">
    <source>
        <dbReference type="ARBA" id="ARBA00022984"/>
    </source>
</evidence>
<dbReference type="PROSITE" id="PS00844">
    <property type="entry name" value="DALA_DALA_LIGASE_2"/>
    <property type="match status" value="1"/>
</dbReference>
<keyword evidence="9" id="KW-0133">Cell shape</keyword>
<gene>
    <name evidence="14" type="ORF">SCL_1902</name>
</gene>
<dbReference type="PANTHER" id="PTHR23132">
    <property type="entry name" value="D-ALANINE--D-ALANINE LIGASE"/>
    <property type="match status" value="1"/>
</dbReference>
<evidence type="ECO:0000256" key="5">
    <source>
        <dbReference type="ARBA" id="ARBA00012216"/>
    </source>
</evidence>
<dbReference type="SUPFAM" id="SSF56059">
    <property type="entry name" value="Glutathione synthetase ATP-binding domain-like"/>
    <property type="match status" value="1"/>
</dbReference>
<dbReference type="KEGG" id="slim:SCL_1902"/>
<reference evidence="14 15" key="1">
    <citation type="submission" date="2015-05" db="EMBL/GenBank/DDBJ databases">
        <title>Complete genome sequence of a sulfur-oxidizing gammaproteobacterium strain HA5.</title>
        <authorList>
            <person name="Miura A."/>
            <person name="Kojima H."/>
            <person name="Fukui M."/>
        </authorList>
    </citation>
    <scope>NUCLEOTIDE SEQUENCE [LARGE SCALE GENOMIC DNA]</scope>
    <source>
        <strain evidence="14 15">HA5</strain>
    </source>
</reference>
<dbReference type="RefSeq" id="WP_096360971.1">
    <property type="nucleotide sequence ID" value="NZ_AP014879.1"/>
</dbReference>
<name>A0A1B4XHB6_9GAMM</name>
<dbReference type="InterPro" id="IPR011095">
    <property type="entry name" value="Dala_Dala_lig_C"/>
</dbReference>
<organism evidence="14 15">
    <name type="scientific">Sulfuricaulis limicola</name>
    <dbReference type="NCBI Taxonomy" id="1620215"/>
    <lineage>
        <taxon>Bacteria</taxon>
        <taxon>Pseudomonadati</taxon>
        <taxon>Pseudomonadota</taxon>
        <taxon>Gammaproteobacteria</taxon>
        <taxon>Acidiferrobacterales</taxon>
        <taxon>Acidiferrobacteraceae</taxon>
        <taxon>Sulfuricaulis</taxon>
    </lineage>
</organism>
<evidence type="ECO:0000256" key="2">
    <source>
        <dbReference type="ARBA" id="ARBA00001946"/>
    </source>
</evidence>
<comment type="similarity">
    <text evidence="4">Belongs to the D-alanine--D-alanine ligase family.</text>
</comment>
<keyword evidence="10" id="KW-0573">Peptidoglycan synthesis</keyword>
<dbReference type="GO" id="GO:0046872">
    <property type="term" value="F:metal ion binding"/>
    <property type="evidence" value="ECO:0007669"/>
    <property type="project" value="InterPro"/>
</dbReference>
<evidence type="ECO:0000259" key="13">
    <source>
        <dbReference type="PROSITE" id="PS50975"/>
    </source>
</evidence>
<keyword evidence="6 14" id="KW-0436">Ligase</keyword>
<dbReference type="PANTHER" id="PTHR23132:SF26">
    <property type="entry name" value="BLR7451 PROTEIN"/>
    <property type="match status" value="1"/>
</dbReference>
<dbReference type="InterPro" id="IPR011761">
    <property type="entry name" value="ATP-grasp"/>
</dbReference>
<accession>A0A1B4XHB6</accession>
<comment type="cofactor">
    <cofactor evidence="1">
        <name>Mn(2+)</name>
        <dbReference type="ChEBI" id="CHEBI:29035"/>
    </cofactor>
</comment>
<keyword evidence="8 12" id="KW-0067">ATP-binding</keyword>
<feature type="domain" description="ATP-grasp" evidence="13">
    <location>
        <begin position="118"/>
        <end position="330"/>
    </location>
</feature>
<dbReference type="GO" id="GO:0005524">
    <property type="term" value="F:ATP binding"/>
    <property type="evidence" value="ECO:0007669"/>
    <property type="project" value="UniProtKB-UniRule"/>
</dbReference>
<evidence type="ECO:0000313" key="14">
    <source>
        <dbReference type="EMBL" id="BAV34193.1"/>
    </source>
</evidence>
<evidence type="ECO:0000313" key="15">
    <source>
        <dbReference type="Proteomes" id="UP000243180"/>
    </source>
</evidence>